<evidence type="ECO:0000256" key="4">
    <source>
        <dbReference type="ARBA" id="ARBA00023002"/>
    </source>
</evidence>
<dbReference type="InterPro" id="IPR051604">
    <property type="entry name" value="Ergot_Alk_Oxidoreductase"/>
</dbReference>
<keyword evidence="7" id="KW-1185">Reference proteome</keyword>
<evidence type="ECO:0000259" key="5">
    <source>
        <dbReference type="Pfam" id="PF13460"/>
    </source>
</evidence>
<dbReference type="Pfam" id="PF13460">
    <property type="entry name" value="NAD_binding_10"/>
    <property type="match status" value="1"/>
</dbReference>
<dbReference type="EMBL" id="JANPWZ010000378">
    <property type="protein sequence ID" value="KAJ3577389.1"/>
    <property type="molecule type" value="Genomic_DNA"/>
</dbReference>
<evidence type="ECO:0000313" key="6">
    <source>
        <dbReference type="EMBL" id="KAJ3577389.1"/>
    </source>
</evidence>
<sequence length="283" mass="31623">MSILLTGGSGKTAPRIASLLAEQKIPFMLGSREERDVGPNGYPTVKFDLSDESTWMKVLGNTNIKAVYMMEPRISQPWVAMNKFVDFAQSQGVSRFVLCAGTSATLGKDGMGRVWEHLIACNVDYCVLRPSWFMENLVEPGLATTISRVNKIFTATQDGKIPFVSADDIAEVAYHALTKEESYNYDFRIIGPENLTYDEIAGTLSKVLGSRIEHVKLDENDRIEGLVRAGLSDYFARFLTRLEVMASQDFEKGVSNAVEKVTGHPPKSFERFAEENRDSWRSN</sequence>
<dbReference type="InterPro" id="IPR019901">
    <property type="entry name" value="Ergot_alkaloid_biosynthesis"/>
</dbReference>
<evidence type="ECO:0000256" key="3">
    <source>
        <dbReference type="ARBA" id="ARBA00022589"/>
    </source>
</evidence>
<proteinExistence type="inferred from homology"/>
<evidence type="ECO:0000313" key="7">
    <source>
        <dbReference type="Proteomes" id="UP001148614"/>
    </source>
</evidence>
<comment type="caution">
    <text evidence="6">The sequence shown here is derived from an EMBL/GenBank/DDBJ whole genome shotgun (WGS) entry which is preliminary data.</text>
</comment>
<evidence type="ECO:0000256" key="2">
    <source>
        <dbReference type="ARBA" id="ARBA00005372"/>
    </source>
</evidence>
<accession>A0A9W8TPL7</accession>
<feature type="domain" description="NAD(P)-binding" evidence="5">
    <location>
        <begin position="7"/>
        <end position="179"/>
    </location>
</feature>
<dbReference type="Gene3D" id="3.90.25.10">
    <property type="entry name" value="UDP-galactose 4-epimerase, domain 1"/>
    <property type="match status" value="1"/>
</dbReference>
<dbReference type="VEuPathDB" id="FungiDB:F4678DRAFT_486574"/>
<comment type="pathway">
    <text evidence="1">Alkaloid biosynthesis; ergot alkaloid biosynthesis.</text>
</comment>
<comment type="similarity">
    <text evidence="2">Belongs to the fgaFS/easG family.</text>
</comment>
<dbReference type="Gene3D" id="3.40.50.720">
    <property type="entry name" value="NAD(P)-binding Rossmann-like Domain"/>
    <property type="match status" value="1"/>
</dbReference>
<keyword evidence="3" id="KW-0017">Alkaloid metabolism</keyword>
<dbReference type="PANTHER" id="PTHR43162">
    <property type="match status" value="1"/>
</dbReference>
<dbReference type="NCBIfam" id="TIGR03649">
    <property type="entry name" value="ergot_EASG"/>
    <property type="match status" value="1"/>
</dbReference>
<dbReference type="SUPFAM" id="SSF51735">
    <property type="entry name" value="NAD(P)-binding Rossmann-fold domains"/>
    <property type="match status" value="1"/>
</dbReference>
<dbReference type="InterPro" id="IPR036291">
    <property type="entry name" value="NAD(P)-bd_dom_sf"/>
</dbReference>
<dbReference type="AlphaFoldDB" id="A0A9W8TPL7"/>
<protein>
    <recommendedName>
        <fullName evidence="5">NAD(P)-binding domain-containing protein</fullName>
    </recommendedName>
</protein>
<dbReference type="GO" id="GO:0016491">
    <property type="term" value="F:oxidoreductase activity"/>
    <property type="evidence" value="ECO:0007669"/>
    <property type="project" value="UniProtKB-KW"/>
</dbReference>
<dbReference type="PANTHER" id="PTHR43162:SF1">
    <property type="entry name" value="PRESTALK A DIFFERENTIATION PROTEIN A"/>
    <property type="match status" value="1"/>
</dbReference>
<dbReference type="InterPro" id="IPR016040">
    <property type="entry name" value="NAD(P)-bd_dom"/>
</dbReference>
<name>A0A9W8TPL7_9PEZI</name>
<dbReference type="GO" id="GO:0009820">
    <property type="term" value="P:alkaloid metabolic process"/>
    <property type="evidence" value="ECO:0007669"/>
    <property type="project" value="UniProtKB-KW"/>
</dbReference>
<evidence type="ECO:0000256" key="1">
    <source>
        <dbReference type="ARBA" id="ARBA00005107"/>
    </source>
</evidence>
<keyword evidence="4" id="KW-0560">Oxidoreductase</keyword>
<organism evidence="6 7">
    <name type="scientific">Xylaria arbuscula</name>
    <dbReference type="NCBI Taxonomy" id="114810"/>
    <lineage>
        <taxon>Eukaryota</taxon>
        <taxon>Fungi</taxon>
        <taxon>Dikarya</taxon>
        <taxon>Ascomycota</taxon>
        <taxon>Pezizomycotina</taxon>
        <taxon>Sordariomycetes</taxon>
        <taxon>Xylariomycetidae</taxon>
        <taxon>Xylariales</taxon>
        <taxon>Xylariaceae</taxon>
        <taxon>Xylaria</taxon>
    </lineage>
</organism>
<reference evidence="6" key="1">
    <citation type="submission" date="2022-07" db="EMBL/GenBank/DDBJ databases">
        <title>Genome Sequence of Xylaria arbuscula.</title>
        <authorList>
            <person name="Buettner E."/>
        </authorList>
    </citation>
    <scope>NUCLEOTIDE SEQUENCE</scope>
    <source>
        <strain evidence="6">VT107</strain>
    </source>
</reference>
<dbReference type="Proteomes" id="UP001148614">
    <property type="component" value="Unassembled WGS sequence"/>
</dbReference>
<gene>
    <name evidence="6" type="ORF">NPX13_g3174</name>
</gene>